<reference evidence="6" key="1">
    <citation type="journal article" date="2009" name="Environ. Microbiol.">
        <title>The genome of Polaromonas naphthalenivorans strain CJ2, isolated from coal tar-contaminated sediment, reveals physiological and metabolic versatility and evolution through extensive horizontal gene transfer.</title>
        <authorList>
            <person name="Yagi J.M."/>
            <person name="Sims D."/>
            <person name="Brettin T."/>
            <person name="Bruce D."/>
            <person name="Madsen E.L."/>
        </authorList>
    </citation>
    <scope>NUCLEOTIDE SEQUENCE [LARGE SCALE GENOMIC DNA]</scope>
    <source>
        <strain evidence="6">CJ2</strain>
    </source>
</reference>
<evidence type="ECO:0000256" key="3">
    <source>
        <dbReference type="ARBA" id="ARBA00023163"/>
    </source>
</evidence>
<dbReference type="InterPro" id="IPR009057">
    <property type="entry name" value="Homeodomain-like_sf"/>
</dbReference>
<feature type="domain" description="HTH araC/xylS-type" evidence="4">
    <location>
        <begin position="243"/>
        <end position="344"/>
    </location>
</feature>
<dbReference type="Proteomes" id="UP000000644">
    <property type="component" value="Chromosome"/>
</dbReference>
<dbReference type="SUPFAM" id="SSF46689">
    <property type="entry name" value="Homeodomain-like"/>
    <property type="match status" value="2"/>
</dbReference>
<keyword evidence="6" id="KW-1185">Reference proteome</keyword>
<evidence type="ECO:0000313" key="6">
    <source>
        <dbReference type="Proteomes" id="UP000000644"/>
    </source>
</evidence>
<dbReference type="Gene3D" id="1.10.10.60">
    <property type="entry name" value="Homeodomain-like"/>
    <property type="match status" value="1"/>
</dbReference>
<dbReference type="HOGENOM" id="CLU_047930_2_0_4"/>
<dbReference type="OrthoDB" id="185346at2"/>
<dbReference type="SMART" id="SM00342">
    <property type="entry name" value="HTH_ARAC"/>
    <property type="match status" value="1"/>
</dbReference>
<dbReference type="RefSeq" id="WP_011802003.1">
    <property type="nucleotide sequence ID" value="NC_008781.1"/>
</dbReference>
<keyword evidence="2" id="KW-0238">DNA-binding</keyword>
<accession>A1VQJ8</accession>
<dbReference type="eggNOG" id="COG2207">
    <property type="taxonomic scope" value="Bacteria"/>
</dbReference>
<keyword evidence="3" id="KW-0804">Transcription</keyword>
<dbReference type="InterPro" id="IPR018060">
    <property type="entry name" value="HTH_AraC"/>
</dbReference>
<sequence length="347" mass="39263">MPLTSNPRPKDWASFAPFAPFQGESPRIRKVQAHDADDHARNLTAWEQRYDQVTRGPFHGTLTELRMPAMQVFMEHTSQAVRQSCCVWPDAFWFGVPGGANTAGERSGMNARINGRLGDADTIMVRPGNREFELLTPADYAIYGIVIKRDSLLVTASQLGCRIDWAQLERAEVLHVAESARLACQQTLARLILQGRADSEGQPVASVACAEQAVMLAVLSMLDASEVDSAVSNSFMRRQRIVARARDYVLGHRDQLVTVPELCERLHVSRRTLQYCFEDVLAISPIQYLRLIRLNGARRELRERCSDARTVRDIAADWGFWHFSQFSSDYRKLFGQSPSESLRQRMH</sequence>
<dbReference type="PANTHER" id="PTHR46796:SF12">
    <property type="entry name" value="HTH-TYPE DNA-BINDING TRANSCRIPTIONAL ACTIVATOR EUTR"/>
    <property type="match status" value="1"/>
</dbReference>
<dbReference type="Pfam" id="PF12833">
    <property type="entry name" value="HTH_18"/>
    <property type="match status" value="1"/>
</dbReference>
<dbReference type="STRING" id="365044.Pnap_2624"/>
<dbReference type="PANTHER" id="PTHR46796">
    <property type="entry name" value="HTH-TYPE TRANSCRIPTIONAL ACTIVATOR RHAS-RELATED"/>
    <property type="match status" value="1"/>
</dbReference>
<gene>
    <name evidence="5" type="ordered locus">Pnap_2624</name>
</gene>
<name>A1VQJ8_POLNA</name>
<dbReference type="InterPro" id="IPR050204">
    <property type="entry name" value="AraC_XylS_family_regulators"/>
</dbReference>
<evidence type="ECO:0000256" key="1">
    <source>
        <dbReference type="ARBA" id="ARBA00023015"/>
    </source>
</evidence>
<evidence type="ECO:0000256" key="2">
    <source>
        <dbReference type="ARBA" id="ARBA00023125"/>
    </source>
</evidence>
<keyword evidence="1" id="KW-0805">Transcription regulation</keyword>
<organism evidence="5 6">
    <name type="scientific">Polaromonas naphthalenivorans (strain CJ2)</name>
    <dbReference type="NCBI Taxonomy" id="365044"/>
    <lineage>
        <taxon>Bacteria</taxon>
        <taxon>Pseudomonadati</taxon>
        <taxon>Pseudomonadota</taxon>
        <taxon>Betaproteobacteria</taxon>
        <taxon>Burkholderiales</taxon>
        <taxon>Comamonadaceae</taxon>
        <taxon>Polaromonas</taxon>
    </lineage>
</organism>
<proteinExistence type="predicted"/>
<protein>
    <submittedName>
        <fullName evidence="5">Transcriptional regulator, AraC family</fullName>
    </submittedName>
</protein>
<evidence type="ECO:0000313" key="5">
    <source>
        <dbReference type="EMBL" id="ABM37926.1"/>
    </source>
</evidence>
<dbReference type="GO" id="GO:0043565">
    <property type="term" value="F:sequence-specific DNA binding"/>
    <property type="evidence" value="ECO:0007669"/>
    <property type="project" value="InterPro"/>
</dbReference>
<dbReference type="GO" id="GO:0003700">
    <property type="term" value="F:DNA-binding transcription factor activity"/>
    <property type="evidence" value="ECO:0007669"/>
    <property type="project" value="InterPro"/>
</dbReference>
<dbReference type="AlphaFoldDB" id="A1VQJ8"/>
<evidence type="ECO:0000259" key="4">
    <source>
        <dbReference type="PROSITE" id="PS01124"/>
    </source>
</evidence>
<dbReference type="PROSITE" id="PS00041">
    <property type="entry name" value="HTH_ARAC_FAMILY_1"/>
    <property type="match status" value="1"/>
</dbReference>
<dbReference type="EMBL" id="CP000529">
    <property type="protein sequence ID" value="ABM37926.1"/>
    <property type="molecule type" value="Genomic_DNA"/>
</dbReference>
<dbReference type="PROSITE" id="PS01124">
    <property type="entry name" value="HTH_ARAC_FAMILY_2"/>
    <property type="match status" value="1"/>
</dbReference>
<dbReference type="InterPro" id="IPR018062">
    <property type="entry name" value="HTH_AraC-typ_CS"/>
</dbReference>
<dbReference type="KEGG" id="pna:Pnap_2624"/>